<proteinExistence type="predicted"/>
<organism evidence="1 2">
    <name type="scientific">Aldrovandia affinis</name>
    <dbReference type="NCBI Taxonomy" id="143900"/>
    <lineage>
        <taxon>Eukaryota</taxon>
        <taxon>Metazoa</taxon>
        <taxon>Chordata</taxon>
        <taxon>Craniata</taxon>
        <taxon>Vertebrata</taxon>
        <taxon>Euteleostomi</taxon>
        <taxon>Actinopterygii</taxon>
        <taxon>Neopterygii</taxon>
        <taxon>Teleostei</taxon>
        <taxon>Notacanthiformes</taxon>
        <taxon>Halosauridae</taxon>
        <taxon>Aldrovandia</taxon>
    </lineage>
</organism>
<accession>A0AAD7W9L2</accession>
<dbReference type="AlphaFoldDB" id="A0AAD7W9L2"/>
<gene>
    <name evidence="1" type="ORF">AAFF_G00132720</name>
</gene>
<name>A0AAD7W9L2_9TELE</name>
<dbReference type="Proteomes" id="UP001221898">
    <property type="component" value="Unassembled WGS sequence"/>
</dbReference>
<dbReference type="EMBL" id="JAINUG010000193">
    <property type="protein sequence ID" value="KAJ8388558.1"/>
    <property type="molecule type" value="Genomic_DNA"/>
</dbReference>
<reference evidence="1" key="1">
    <citation type="journal article" date="2023" name="Science">
        <title>Genome structures resolve the early diversification of teleost fishes.</title>
        <authorList>
            <person name="Parey E."/>
            <person name="Louis A."/>
            <person name="Montfort J."/>
            <person name="Bouchez O."/>
            <person name="Roques C."/>
            <person name="Iampietro C."/>
            <person name="Lluch J."/>
            <person name="Castinel A."/>
            <person name="Donnadieu C."/>
            <person name="Desvignes T."/>
            <person name="Floi Bucao C."/>
            <person name="Jouanno E."/>
            <person name="Wen M."/>
            <person name="Mejri S."/>
            <person name="Dirks R."/>
            <person name="Jansen H."/>
            <person name="Henkel C."/>
            <person name="Chen W.J."/>
            <person name="Zahm M."/>
            <person name="Cabau C."/>
            <person name="Klopp C."/>
            <person name="Thompson A.W."/>
            <person name="Robinson-Rechavi M."/>
            <person name="Braasch I."/>
            <person name="Lecointre G."/>
            <person name="Bobe J."/>
            <person name="Postlethwait J.H."/>
            <person name="Berthelot C."/>
            <person name="Roest Crollius H."/>
            <person name="Guiguen Y."/>
        </authorList>
    </citation>
    <scope>NUCLEOTIDE SEQUENCE</scope>
    <source>
        <strain evidence="1">NC1722</strain>
    </source>
</reference>
<sequence length="81" mass="9407">MHRGVPLITAAQPEEEGLLSLEITNAKGKRLTGKELPKLAKRGVWVLIYRSRWLRYLWMIQLHTDTFEDTVQKEESAPTLF</sequence>
<evidence type="ECO:0000313" key="1">
    <source>
        <dbReference type="EMBL" id="KAJ8388558.1"/>
    </source>
</evidence>
<comment type="caution">
    <text evidence="1">The sequence shown here is derived from an EMBL/GenBank/DDBJ whole genome shotgun (WGS) entry which is preliminary data.</text>
</comment>
<keyword evidence="2" id="KW-1185">Reference proteome</keyword>
<protein>
    <submittedName>
        <fullName evidence="1">Uncharacterized protein</fullName>
    </submittedName>
</protein>
<evidence type="ECO:0000313" key="2">
    <source>
        <dbReference type="Proteomes" id="UP001221898"/>
    </source>
</evidence>